<keyword evidence="4 5" id="KW-0010">Activator</keyword>
<name>A0ABS0KVG4_PSENT</name>
<keyword evidence="3 5" id="KW-0694">RNA-binding</keyword>
<evidence type="ECO:0000256" key="2">
    <source>
        <dbReference type="ARBA" id="ARBA00022845"/>
    </source>
</evidence>
<dbReference type="InterPro" id="IPR003751">
    <property type="entry name" value="CsrA"/>
</dbReference>
<evidence type="ECO:0000256" key="5">
    <source>
        <dbReference type="HAMAP-Rule" id="MF_00167"/>
    </source>
</evidence>
<evidence type="ECO:0000256" key="1">
    <source>
        <dbReference type="ARBA" id="ARBA00022490"/>
    </source>
</evidence>
<comment type="subunit">
    <text evidence="5">Homodimer; the beta-strands of each monomer intercalate to form a hydrophobic core, while the alpha-helices form wings that extend away from the core.</text>
</comment>
<sequence>MLILTRRPGETIRIGDDIEVTVLGIQGNQIRIGVKAPRSLDVHRQEVYERIHGVEADRLPKAVGE</sequence>
<comment type="function">
    <text evidence="5">A key translational regulator that binds mRNA to regulate translation initiation and/or mRNA stability. Mediates global changes in gene expression, shifting from rapid growth to stress survival by linking envelope stress, the stringent response and the catabolite repression systems. Usually binds in the 5'-UTR; binding at or near the Shine-Dalgarno sequence prevents ribosome-binding, repressing translation, binding elsewhere in the 5'-UTR can activate translation and/or stabilize the mRNA. Its function is antagonized by small RNA(s).</text>
</comment>
<comment type="subcellular location">
    <subcellularLocation>
        <location evidence="5">Cytoplasm</location>
    </subcellularLocation>
</comment>
<dbReference type="Gene3D" id="2.60.40.4380">
    <property type="entry name" value="Translational regulator CsrA"/>
    <property type="match status" value="1"/>
</dbReference>
<keyword evidence="5" id="KW-0678">Repressor</keyword>
<comment type="similarity">
    <text evidence="5">Belongs to the CsrA/RsmA family.</text>
</comment>
<dbReference type="HAMAP" id="MF_00167">
    <property type="entry name" value="CsrA"/>
    <property type="match status" value="1"/>
</dbReference>
<dbReference type="RefSeq" id="WP_196913748.1">
    <property type="nucleotide sequence ID" value="NZ_JADTFC010000171.1"/>
</dbReference>
<dbReference type="NCBIfam" id="NF002469">
    <property type="entry name" value="PRK01712.1"/>
    <property type="match status" value="1"/>
</dbReference>
<dbReference type="Proteomes" id="UP000608450">
    <property type="component" value="Unassembled WGS sequence"/>
</dbReference>
<keyword evidence="7" id="KW-1185">Reference proteome</keyword>
<dbReference type="NCBIfam" id="TIGR00202">
    <property type="entry name" value="csrA"/>
    <property type="match status" value="1"/>
</dbReference>
<dbReference type="PANTHER" id="PTHR34984">
    <property type="entry name" value="CARBON STORAGE REGULATOR"/>
    <property type="match status" value="1"/>
</dbReference>
<comment type="caution">
    <text evidence="6">The sequence shown here is derived from an EMBL/GenBank/DDBJ whole genome shotgun (WGS) entry which is preliminary data.</text>
</comment>
<reference evidence="6 7" key="1">
    <citation type="submission" date="2020-11" db="EMBL/GenBank/DDBJ databases">
        <title>Enhanced detection system for hospital associated transmission using whole genome sequencing surveillance.</title>
        <authorList>
            <person name="Harrison L.H."/>
            <person name="Van Tyne D."/>
            <person name="Marsh J.W."/>
            <person name="Griffith M.P."/>
            <person name="Snyder D.J."/>
            <person name="Cooper V.S."/>
            <person name="Mustapha M."/>
        </authorList>
    </citation>
    <scope>NUCLEOTIDE SEQUENCE [LARGE SCALE GENOMIC DNA]</scope>
    <source>
        <strain evidence="6 7">PSA00705</strain>
    </source>
</reference>
<gene>
    <name evidence="5 6" type="primary">csrA</name>
    <name evidence="6" type="ORF">I5I61_31560</name>
</gene>
<dbReference type="InterPro" id="IPR036107">
    <property type="entry name" value="CsrA_sf"/>
</dbReference>
<dbReference type="PANTHER" id="PTHR34984:SF1">
    <property type="entry name" value="CARBON STORAGE REGULATOR"/>
    <property type="match status" value="1"/>
</dbReference>
<evidence type="ECO:0000313" key="7">
    <source>
        <dbReference type="Proteomes" id="UP000608450"/>
    </source>
</evidence>
<dbReference type="EMBL" id="JADTFC010000171">
    <property type="protein sequence ID" value="MBG6292011.1"/>
    <property type="molecule type" value="Genomic_DNA"/>
</dbReference>
<organism evidence="6 7">
    <name type="scientific">Pseudomonas nitroreducens</name>
    <dbReference type="NCBI Taxonomy" id="46680"/>
    <lineage>
        <taxon>Bacteria</taxon>
        <taxon>Pseudomonadati</taxon>
        <taxon>Pseudomonadota</taxon>
        <taxon>Gammaproteobacteria</taxon>
        <taxon>Pseudomonadales</taxon>
        <taxon>Pseudomonadaceae</taxon>
        <taxon>Pseudomonas</taxon>
    </lineage>
</organism>
<evidence type="ECO:0000256" key="3">
    <source>
        <dbReference type="ARBA" id="ARBA00022884"/>
    </source>
</evidence>
<dbReference type="SUPFAM" id="SSF117130">
    <property type="entry name" value="CsrA-like"/>
    <property type="match status" value="1"/>
</dbReference>
<evidence type="ECO:0000313" key="6">
    <source>
        <dbReference type="EMBL" id="MBG6292011.1"/>
    </source>
</evidence>
<proteinExistence type="inferred from homology"/>
<dbReference type="Pfam" id="PF02599">
    <property type="entry name" value="CsrA"/>
    <property type="match status" value="1"/>
</dbReference>
<protein>
    <recommendedName>
        <fullName evidence="5">Translational regulator CsrA</fullName>
    </recommendedName>
    <alternativeName>
        <fullName evidence="5">Carbon storage regulator</fullName>
    </alternativeName>
</protein>
<accession>A0ABS0KVG4</accession>
<evidence type="ECO:0000256" key="4">
    <source>
        <dbReference type="ARBA" id="ARBA00023159"/>
    </source>
</evidence>
<keyword evidence="1 5" id="KW-0963">Cytoplasm</keyword>
<keyword evidence="2 5" id="KW-0810">Translation regulation</keyword>